<dbReference type="InterPro" id="IPR012340">
    <property type="entry name" value="NA-bd_OB-fold"/>
</dbReference>
<evidence type="ECO:0000313" key="2">
    <source>
        <dbReference type="EMBL" id="MBE1487360.1"/>
    </source>
</evidence>
<reference evidence="2" key="1">
    <citation type="submission" date="2020-10" db="EMBL/GenBank/DDBJ databases">
        <title>Sequencing the genomes of 1000 actinobacteria strains.</title>
        <authorList>
            <person name="Klenk H.-P."/>
        </authorList>
    </citation>
    <scope>NUCLEOTIDE SEQUENCE</scope>
    <source>
        <strain evidence="2">DSM 46832</strain>
    </source>
</reference>
<dbReference type="SMART" id="SM00357">
    <property type="entry name" value="CSP"/>
    <property type="match status" value="1"/>
</dbReference>
<dbReference type="CDD" id="cd04458">
    <property type="entry name" value="CSP_CDS"/>
    <property type="match status" value="1"/>
</dbReference>
<protein>
    <submittedName>
        <fullName evidence="2">Cold shock CspA family protein</fullName>
    </submittedName>
</protein>
<organism evidence="2 3">
    <name type="scientific">Plantactinospora soyae</name>
    <dbReference type="NCBI Taxonomy" id="1544732"/>
    <lineage>
        <taxon>Bacteria</taxon>
        <taxon>Bacillati</taxon>
        <taxon>Actinomycetota</taxon>
        <taxon>Actinomycetes</taxon>
        <taxon>Micromonosporales</taxon>
        <taxon>Micromonosporaceae</taxon>
        <taxon>Plantactinospora</taxon>
    </lineage>
</organism>
<keyword evidence="3" id="KW-1185">Reference proteome</keyword>
<dbReference type="SUPFAM" id="SSF50249">
    <property type="entry name" value="Nucleic acid-binding proteins"/>
    <property type="match status" value="1"/>
</dbReference>
<dbReference type="Pfam" id="PF00313">
    <property type="entry name" value="CSD"/>
    <property type="match status" value="1"/>
</dbReference>
<sequence length="137" mass="14929">MVVVPVGKLLRFDEVRGYGFIAPDGGGEDVFVHANDFGEEKHLIYPGMRLEYEVEQGERGLKAATIRITDRPGVGVPKQRPTRTGDDDLCDVLSGTEFSAEVTELLIEKVPSLTGAQIGAIRLQLVGLARSHGWVEP</sequence>
<name>A0A927MA90_9ACTN</name>
<dbReference type="AlphaFoldDB" id="A0A927MA90"/>
<dbReference type="PROSITE" id="PS51857">
    <property type="entry name" value="CSD_2"/>
    <property type="match status" value="1"/>
</dbReference>
<evidence type="ECO:0000313" key="3">
    <source>
        <dbReference type="Proteomes" id="UP000649753"/>
    </source>
</evidence>
<dbReference type="InterPro" id="IPR002059">
    <property type="entry name" value="CSP_DNA-bd"/>
</dbReference>
<accession>A0A927MA90</accession>
<dbReference type="EMBL" id="JADBEB010000001">
    <property type="protein sequence ID" value="MBE1487360.1"/>
    <property type="molecule type" value="Genomic_DNA"/>
</dbReference>
<dbReference type="Gene3D" id="2.40.50.140">
    <property type="entry name" value="Nucleic acid-binding proteins"/>
    <property type="match status" value="1"/>
</dbReference>
<dbReference type="PRINTS" id="PR00050">
    <property type="entry name" value="COLDSHOCK"/>
</dbReference>
<feature type="domain" description="CSD" evidence="1">
    <location>
        <begin position="4"/>
        <end position="68"/>
    </location>
</feature>
<evidence type="ECO:0000259" key="1">
    <source>
        <dbReference type="PROSITE" id="PS51857"/>
    </source>
</evidence>
<proteinExistence type="predicted"/>
<dbReference type="Proteomes" id="UP000649753">
    <property type="component" value="Unassembled WGS sequence"/>
</dbReference>
<gene>
    <name evidence="2" type="ORF">H4W31_002998</name>
</gene>
<dbReference type="GO" id="GO:0003676">
    <property type="term" value="F:nucleic acid binding"/>
    <property type="evidence" value="ECO:0007669"/>
    <property type="project" value="InterPro"/>
</dbReference>
<comment type="caution">
    <text evidence="2">The sequence shown here is derived from an EMBL/GenBank/DDBJ whole genome shotgun (WGS) entry which is preliminary data.</text>
</comment>
<dbReference type="InterPro" id="IPR011129">
    <property type="entry name" value="CSD"/>
</dbReference>